<evidence type="ECO:0000313" key="2">
    <source>
        <dbReference type="Proteomes" id="UP000007819"/>
    </source>
</evidence>
<sequence>MCTNDIASKLNHWEISVNPHQNEKNRQALVREHFEKLSDLLAGSAHVNFKIDRDANHFLEDAAVEVDRRIVDLKGMEKLTELCSFLRKNVDDLKSVFNKRRRTRGGYYTKSEIADLEQELGSLDEDVWRMMDTLNSIAGNQWEIKQVLKMYTECESRYVRLRSLNKSARLRFQASKTKNDIKDDGFNVGVCEIILKWVLGCPFIATQDKNVKPAAEAAEGDGTIDRGPLVLGGKEKLVRLCSFLRTNVIDLINYYDIARRRVSGAYYTGSENTDLESGLQSLKDDVEKLLDTVNDISGYRIEIKHVLAMYTEQEARYRALRLLNKGAMLRHQTENG</sequence>
<name>A0A8R2ACP0_ACYPI</name>
<dbReference type="RefSeq" id="XP_003247973.1">
    <property type="nucleotide sequence ID" value="XM_003247925.3"/>
</dbReference>
<dbReference type="Proteomes" id="UP000007819">
    <property type="component" value="Chromosome A1"/>
</dbReference>
<reference evidence="1" key="2">
    <citation type="submission" date="2022-06" db="UniProtKB">
        <authorList>
            <consortium name="EnsemblMetazoa"/>
        </authorList>
    </citation>
    <scope>IDENTIFICATION</scope>
</reference>
<keyword evidence="2" id="KW-1185">Reference proteome</keyword>
<dbReference type="AlphaFoldDB" id="A0A8R2ACP0"/>
<dbReference type="OrthoDB" id="6598827at2759"/>
<evidence type="ECO:0000313" key="1">
    <source>
        <dbReference type="EnsemblMetazoa" id="XP_003247973.1"/>
    </source>
</evidence>
<protein>
    <submittedName>
        <fullName evidence="1">Uncharacterized protein</fullName>
    </submittedName>
</protein>
<reference evidence="2" key="1">
    <citation type="submission" date="2010-06" db="EMBL/GenBank/DDBJ databases">
        <authorList>
            <person name="Jiang H."/>
            <person name="Abraham K."/>
            <person name="Ali S."/>
            <person name="Alsbrooks S.L."/>
            <person name="Anim B.N."/>
            <person name="Anosike U.S."/>
            <person name="Attaway T."/>
            <person name="Bandaranaike D.P."/>
            <person name="Battles P.K."/>
            <person name="Bell S.N."/>
            <person name="Bell A.V."/>
            <person name="Beltran B."/>
            <person name="Bickham C."/>
            <person name="Bustamante Y."/>
            <person name="Caleb T."/>
            <person name="Canada A."/>
            <person name="Cardenas V."/>
            <person name="Carter K."/>
            <person name="Chacko J."/>
            <person name="Chandrabose M.N."/>
            <person name="Chavez D."/>
            <person name="Chavez A."/>
            <person name="Chen L."/>
            <person name="Chu H.-S."/>
            <person name="Claassen K.J."/>
            <person name="Cockrell R."/>
            <person name="Collins M."/>
            <person name="Cooper J.A."/>
            <person name="Cree A."/>
            <person name="Curry S.M."/>
            <person name="Da Y."/>
            <person name="Dao M.D."/>
            <person name="Das B."/>
            <person name="Davila M.-L."/>
            <person name="Davy-Carroll L."/>
            <person name="Denson S."/>
            <person name="Dinh H."/>
            <person name="Ebong V.E."/>
            <person name="Edwards J.R."/>
            <person name="Egan A."/>
            <person name="El-Daye J."/>
            <person name="Escobedo L."/>
            <person name="Fernandez S."/>
            <person name="Fernando P.R."/>
            <person name="Flagg N."/>
            <person name="Forbes L.D."/>
            <person name="Fowler R.G."/>
            <person name="Fu Q."/>
            <person name="Gabisi R.A."/>
            <person name="Ganer J."/>
            <person name="Garbino Pronczuk A."/>
            <person name="Garcia R.M."/>
            <person name="Garner T."/>
            <person name="Garrett T.E."/>
            <person name="Gonzalez D.A."/>
            <person name="Hamid H."/>
            <person name="Hawkins E.S."/>
            <person name="Hirani K."/>
            <person name="Hogues M.E."/>
            <person name="Hollins B."/>
            <person name="Hsiao C.-H."/>
            <person name="Jabil R."/>
            <person name="James M.L."/>
            <person name="Jhangiani S.N."/>
            <person name="Johnson B."/>
            <person name="Johnson Q."/>
            <person name="Joshi V."/>
            <person name="Kalu J.B."/>
            <person name="Kam C."/>
            <person name="Kashfia A."/>
            <person name="Keebler J."/>
            <person name="Kisamo H."/>
            <person name="Kovar C.L."/>
            <person name="Lago L.A."/>
            <person name="Lai C.-Y."/>
            <person name="Laidlaw J."/>
            <person name="Lara F."/>
            <person name="Le T.-K."/>
            <person name="Lee S.L."/>
            <person name="Legall F.H."/>
            <person name="Lemon S.J."/>
            <person name="Lewis L.R."/>
            <person name="Li B."/>
            <person name="Liu Y."/>
            <person name="Liu Y.-S."/>
            <person name="Lopez J."/>
            <person name="Lozado R.J."/>
            <person name="Lu J."/>
            <person name="Madu R.C."/>
            <person name="Maheshwari M."/>
            <person name="Maheshwari R."/>
            <person name="Malloy K."/>
            <person name="Martinez E."/>
            <person name="Mathew T."/>
            <person name="Mercado I.C."/>
            <person name="Mercado C."/>
            <person name="Meyer B."/>
            <person name="Montgomery K."/>
            <person name="Morgan M.B."/>
            <person name="Munidasa M."/>
            <person name="Nazareth L.V."/>
            <person name="Nelson J."/>
            <person name="Ng B.M."/>
            <person name="Nguyen N.B."/>
            <person name="Nguyen P.Q."/>
            <person name="Nguyen T."/>
            <person name="Obregon M."/>
            <person name="Okwuonu G.O."/>
            <person name="Onwere C.G."/>
            <person name="Orozco G."/>
            <person name="Parra A."/>
            <person name="Patel S."/>
            <person name="Patil S."/>
            <person name="Perez A."/>
            <person name="Perez Y."/>
            <person name="Pham C."/>
            <person name="Primus E.L."/>
            <person name="Pu L.-L."/>
            <person name="Puazo M."/>
            <person name="Qin X."/>
            <person name="Quiroz J.B."/>
            <person name="Reese J."/>
            <person name="Richards S."/>
            <person name="Rives C.M."/>
            <person name="Robberts R."/>
            <person name="Ruiz S.J."/>
            <person name="Ruiz M.J."/>
            <person name="Santibanez J."/>
            <person name="Schneider B.W."/>
            <person name="Sisson I."/>
            <person name="Smith M."/>
            <person name="Sodergren E."/>
            <person name="Song X.-Z."/>
            <person name="Song B.B."/>
            <person name="Summersgill H."/>
            <person name="Thelus R."/>
            <person name="Thornton R.D."/>
            <person name="Trejos Z.Y."/>
            <person name="Usmani K."/>
            <person name="Vattathil S."/>
            <person name="Villasana D."/>
            <person name="Walker D.L."/>
            <person name="Wang S."/>
            <person name="Wang K."/>
            <person name="White C.S."/>
            <person name="Williams A.C."/>
            <person name="Williamson J."/>
            <person name="Wilson K."/>
            <person name="Woghiren I.O."/>
            <person name="Woodworth J.R."/>
            <person name="Worley K.C."/>
            <person name="Wright R.A."/>
            <person name="Wu W."/>
            <person name="Young L."/>
            <person name="Zhang L."/>
            <person name="Zhang J."/>
            <person name="Zhu Y."/>
            <person name="Muzny D.M."/>
            <person name="Weinstock G."/>
            <person name="Gibbs R.A."/>
        </authorList>
    </citation>
    <scope>NUCLEOTIDE SEQUENCE [LARGE SCALE GENOMIC DNA]</scope>
    <source>
        <strain evidence="2">LSR1</strain>
    </source>
</reference>
<dbReference type="EnsemblMetazoa" id="XM_003247925.4">
    <property type="protein sequence ID" value="XP_003247973.1"/>
    <property type="gene ID" value="LOC100569734"/>
</dbReference>
<organism evidence="1 2">
    <name type="scientific">Acyrthosiphon pisum</name>
    <name type="common">Pea aphid</name>
    <dbReference type="NCBI Taxonomy" id="7029"/>
    <lineage>
        <taxon>Eukaryota</taxon>
        <taxon>Metazoa</taxon>
        <taxon>Ecdysozoa</taxon>
        <taxon>Arthropoda</taxon>
        <taxon>Hexapoda</taxon>
        <taxon>Insecta</taxon>
        <taxon>Pterygota</taxon>
        <taxon>Neoptera</taxon>
        <taxon>Paraneoptera</taxon>
        <taxon>Hemiptera</taxon>
        <taxon>Sternorrhyncha</taxon>
        <taxon>Aphidomorpha</taxon>
        <taxon>Aphidoidea</taxon>
        <taxon>Aphididae</taxon>
        <taxon>Macrosiphini</taxon>
        <taxon>Acyrthosiphon</taxon>
    </lineage>
</organism>
<dbReference type="KEGG" id="api:100569734"/>
<accession>A0A8R2ACP0</accession>
<dbReference type="GeneID" id="100569734"/>
<proteinExistence type="predicted"/>